<gene>
    <name evidence="1" type="ORF">ICT70_10670</name>
</gene>
<dbReference type="EMBL" id="JACWUN010000011">
    <property type="protein sequence ID" value="MBD1401137.1"/>
    <property type="molecule type" value="Genomic_DNA"/>
</dbReference>
<evidence type="ECO:0008006" key="3">
    <source>
        <dbReference type="Google" id="ProtNLM"/>
    </source>
</evidence>
<name>A0A8J6QNR9_9BACT</name>
<reference evidence="1" key="1">
    <citation type="submission" date="2020-09" db="EMBL/GenBank/DDBJ databases">
        <title>Pelobacter alkaliphilus sp. nov., a novel anaerobic arsenate-reducing bacterium from terrestrial mud volcano.</title>
        <authorList>
            <person name="Khomyakova M.A."/>
            <person name="Merkel A.Y."/>
            <person name="Slobodkin A.I."/>
        </authorList>
    </citation>
    <scope>NUCLEOTIDE SEQUENCE</scope>
    <source>
        <strain evidence="1">M08fum</strain>
    </source>
</reference>
<keyword evidence="2" id="KW-1185">Reference proteome</keyword>
<proteinExistence type="predicted"/>
<organism evidence="1 2">
    <name type="scientific">Pelovirga terrestris</name>
    <dbReference type="NCBI Taxonomy" id="2771352"/>
    <lineage>
        <taxon>Bacteria</taxon>
        <taxon>Pseudomonadati</taxon>
        <taxon>Thermodesulfobacteriota</taxon>
        <taxon>Desulfuromonadia</taxon>
        <taxon>Geobacterales</taxon>
        <taxon>Geobacteraceae</taxon>
        <taxon>Pelovirga</taxon>
    </lineage>
</organism>
<evidence type="ECO:0000313" key="1">
    <source>
        <dbReference type="EMBL" id="MBD1401137.1"/>
    </source>
</evidence>
<dbReference type="AlphaFoldDB" id="A0A8J6QNR9"/>
<dbReference type="RefSeq" id="WP_191156399.1">
    <property type="nucleotide sequence ID" value="NZ_JACWUN010000011.1"/>
</dbReference>
<accession>A0A8J6QNR9</accession>
<sequence length="266" mass="30852">MKTIAFQTELRPELPVVFGAKDYREFRETIEEVDHFLTATGIEHRLLVAHLTSADDAYPENHRPSAYKRLRQALRYTILLALTGLSHRALSHRVADSALFQWFTHTSEVDGVRPLSKSSIERYEKIFSCEEISTLIHDGNRAAADPVRAKELLYSDTALTFDEIFADTTCVKSNIHFPVDWVLLRDATRTLIKAIALIRGQGLKHRMADPKKFLRDMNNLCIEMTHVRKKKGAKKMRKSIFRRMKRLMKTVENHAGNYYHLLESRW</sequence>
<protein>
    <recommendedName>
        <fullName evidence="3">Transposase InsH N-terminal domain-containing protein</fullName>
    </recommendedName>
</protein>
<evidence type="ECO:0000313" key="2">
    <source>
        <dbReference type="Proteomes" id="UP000632828"/>
    </source>
</evidence>
<dbReference type="Proteomes" id="UP000632828">
    <property type="component" value="Unassembled WGS sequence"/>
</dbReference>
<comment type="caution">
    <text evidence="1">The sequence shown here is derived from an EMBL/GenBank/DDBJ whole genome shotgun (WGS) entry which is preliminary data.</text>
</comment>